<dbReference type="AlphaFoldDB" id="A0A0G0PT57"/>
<evidence type="ECO:0000313" key="1">
    <source>
        <dbReference type="EMBL" id="KKQ92536.1"/>
    </source>
</evidence>
<gene>
    <name evidence="1" type="ORF">UT17_C0002G0199</name>
</gene>
<reference evidence="1 2" key="1">
    <citation type="journal article" date="2015" name="Nature">
        <title>rRNA introns, odd ribosomes, and small enigmatic genomes across a large radiation of phyla.</title>
        <authorList>
            <person name="Brown C.T."/>
            <person name="Hug L.A."/>
            <person name="Thomas B.C."/>
            <person name="Sharon I."/>
            <person name="Castelle C.J."/>
            <person name="Singh A."/>
            <person name="Wilkins M.J."/>
            <person name="Williams K.H."/>
            <person name="Banfield J.F."/>
        </authorList>
    </citation>
    <scope>NUCLEOTIDE SEQUENCE [LARGE SCALE GENOMIC DNA]</scope>
</reference>
<name>A0A0G0PT57_9BACT</name>
<comment type="caution">
    <text evidence="1">The sequence shown here is derived from an EMBL/GenBank/DDBJ whole genome shotgun (WGS) entry which is preliminary data.</text>
</comment>
<protein>
    <submittedName>
        <fullName evidence="1">Uncharacterized protein</fullName>
    </submittedName>
</protein>
<dbReference type="STRING" id="1618572.UT17_C0002G0199"/>
<dbReference type="EMBL" id="LBVU01000002">
    <property type="protein sequence ID" value="KKQ92536.1"/>
    <property type="molecule type" value="Genomic_DNA"/>
</dbReference>
<evidence type="ECO:0000313" key="2">
    <source>
        <dbReference type="Proteomes" id="UP000034774"/>
    </source>
</evidence>
<sequence>MLDAIAEVPIRQILEMPKEERLQSKSHDILLKWIGTDFKNGLISELHQKEGNRHPEKLASLQGSLAAVIDIFSQDFAGTGQGLAIESLLDKALFSTAEKDSVVNGLPNSKDVVRDHLYGAFSIVTFIDLARKAGVAIRALDIIAPATMDVKGKVDLILKFGERDQEGKEIVRVIQLKSHSSVINPEIFRADDPNLDTHGQVGPEHVRTLLATVRQTHWIMGEQDTGNAVIRPFIVIVPGYASESVRNCYGRITNTNSIDTFVYDAKAYGLLPDKK</sequence>
<accession>A0A0G0PT57</accession>
<proteinExistence type="predicted"/>
<organism evidence="1 2">
    <name type="scientific">Candidatus Woesebacteria bacterium GW2011_GWB1_39_10</name>
    <dbReference type="NCBI Taxonomy" id="1618572"/>
    <lineage>
        <taxon>Bacteria</taxon>
        <taxon>Candidatus Woeseibacteriota</taxon>
    </lineage>
</organism>
<dbReference type="Proteomes" id="UP000034774">
    <property type="component" value="Unassembled WGS sequence"/>
</dbReference>